<accession>W9C9H1</accession>
<sequence length="814" mass="92577">MPNGNLCSQCATLNITPSAFTSDPYQENRAHQLGSYNDLLGRKTCPLCMLLVEASENGPYSIISPDLGPLHFTAFWRNSATPNEDGGRDSKFAVLSVSINEKMEAGGLPLTLRPINSLGTESLHCAKYVNNPFIDFDLVRGWIKGCEDNHKCGEAFVSLTGAYRIPAEFNCIDVVQMCIVQPPERCRYLTLSYVWGAGQKFSLLEDNYERLSTLGGLTDYLGQLSQTIQDAIVFTKRLQERFLWIDSLCIIQDGLEKKQRALEDMGLVYSQALLMICAADDRCPKDGLRGVNLARNTPQYTREIMPGLSLAAQYAFEPYLDSSIYNSRGWTYQEEQFSSRMLVFINDQIYFRCTKVVCSEVVVSDTSKNHDPELKYPDTKRRLIGRKETSLSMLYFRAVETYTTRNLTYPSDTINALSGVLNTQGNAMNCDIFHGLPSAIFDMALLWQPCGKMIRREGFPSWSWAGWQGQVRWYGDTMELTSYGLYESSEDLEHKKITTWLRNQTWIDWHRCIDEKLVTVWSPKSRAAEVLLNKSQSEVAANEVVGYSASVASLSNLYGRENNSKASLPPGRPIISPRSSPSISSTQYLYFSTISVQYRIRPTTEYLRYGSIDPPWNSTHRTIYHLLNNSYQVCGYILLPSTFQSLYPNQFHPPPTVYDAEWYKGGNGTEPMFEFLLLSKANYYCEWGRPHEAHPYRKSWEMEDYIEVHVMMVKTRDDGVMERVGIGRLHEDAIKDALMTLEVSRGHTIRDDAQKRRIKVLENIILLCPESVSSAGAQFVLEKQMSIRKVAVLVYVLAPRFPEQCCMTIFKAVK</sequence>
<evidence type="ECO:0000313" key="3">
    <source>
        <dbReference type="EMBL" id="ESZ91514.1"/>
    </source>
</evidence>
<dbReference type="Pfam" id="PF06985">
    <property type="entry name" value="HET"/>
    <property type="match status" value="1"/>
</dbReference>
<evidence type="ECO:0000313" key="4">
    <source>
        <dbReference type="Proteomes" id="UP000019487"/>
    </source>
</evidence>
<dbReference type="Proteomes" id="UP000019487">
    <property type="component" value="Unassembled WGS sequence"/>
</dbReference>
<dbReference type="InterPro" id="IPR010730">
    <property type="entry name" value="HET"/>
</dbReference>
<protein>
    <recommendedName>
        <fullName evidence="2">Heterokaryon incompatibility domain-containing protein</fullName>
    </recommendedName>
</protein>
<proteinExistence type="predicted"/>
<dbReference type="STRING" id="1432307.W9C9H1"/>
<feature type="compositionally biased region" description="Low complexity" evidence="1">
    <location>
        <begin position="567"/>
        <end position="582"/>
    </location>
</feature>
<dbReference type="HOGENOM" id="CLU_003953_5_2_1"/>
<dbReference type="PANTHER" id="PTHR33112">
    <property type="entry name" value="DOMAIN PROTEIN, PUTATIVE-RELATED"/>
    <property type="match status" value="1"/>
</dbReference>
<dbReference type="AlphaFoldDB" id="W9C9H1"/>
<name>W9C9H1_SCLBF</name>
<gene>
    <name evidence="3" type="ORF">SBOR_8085</name>
</gene>
<organism evidence="3 4">
    <name type="scientific">Sclerotinia borealis (strain F-4128)</name>
    <dbReference type="NCBI Taxonomy" id="1432307"/>
    <lineage>
        <taxon>Eukaryota</taxon>
        <taxon>Fungi</taxon>
        <taxon>Dikarya</taxon>
        <taxon>Ascomycota</taxon>
        <taxon>Pezizomycotina</taxon>
        <taxon>Leotiomycetes</taxon>
        <taxon>Helotiales</taxon>
        <taxon>Sclerotiniaceae</taxon>
        <taxon>Sclerotinia</taxon>
    </lineage>
</organism>
<dbReference type="OrthoDB" id="5135333at2759"/>
<comment type="caution">
    <text evidence="3">The sequence shown here is derived from an EMBL/GenBank/DDBJ whole genome shotgun (WGS) entry which is preliminary data.</text>
</comment>
<keyword evidence="4" id="KW-1185">Reference proteome</keyword>
<feature type="domain" description="Heterokaryon incompatibility" evidence="2">
    <location>
        <begin position="188"/>
        <end position="334"/>
    </location>
</feature>
<evidence type="ECO:0000259" key="2">
    <source>
        <dbReference type="Pfam" id="PF06985"/>
    </source>
</evidence>
<evidence type="ECO:0000256" key="1">
    <source>
        <dbReference type="SAM" id="MobiDB-lite"/>
    </source>
</evidence>
<feature type="region of interest" description="Disordered" evidence="1">
    <location>
        <begin position="562"/>
        <end position="582"/>
    </location>
</feature>
<dbReference type="PANTHER" id="PTHR33112:SF12">
    <property type="entry name" value="HETEROKARYON INCOMPATIBILITY DOMAIN-CONTAINING PROTEIN"/>
    <property type="match status" value="1"/>
</dbReference>
<reference evidence="3 4" key="1">
    <citation type="journal article" date="2014" name="Genome Announc.">
        <title>Draft genome sequence of Sclerotinia borealis, a psychrophilic plant pathogenic fungus.</title>
        <authorList>
            <person name="Mardanov A.V."/>
            <person name="Beletsky A.V."/>
            <person name="Kadnikov V.V."/>
            <person name="Ignatov A.N."/>
            <person name="Ravin N.V."/>
        </authorList>
    </citation>
    <scope>NUCLEOTIDE SEQUENCE [LARGE SCALE GENOMIC DNA]</scope>
    <source>
        <strain evidence="4">F-4157</strain>
    </source>
</reference>
<dbReference type="EMBL" id="AYSA01000486">
    <property type="protein sequence ID" value="ESZ91514.1"/>
    <property type="molecule type" value="Genomic_DNA"/>
</dbReference>